<gene>
    <name evidence="1" type="ORF">LTR37_021327</name>
</gene>
<dbReference type="Proteomes" id="UP001281147">
    <property type="component" value="Unassembled WGS sequence"/>
</dbReference>
<accession>A0ACC3M951</accession>
<sequence length="73" mass="8170">MPITKGSIPTKGSTKEGSKSDLSEEDKQILRDAHKNRDNPNHPAHEKHPELPEEHSEAAGWGCDLWSWGKGRE</sequence>
<keyword evidence="2" id="KW-1185">Reference proteome</keyword>
<reference evidence="1" key="1">
    <citation type="submission" date="2023-07" db="EMBL/GenBank/DDBJ databases">
        <title>Black Yeasts Isolated from many extreme environments.</title>
        <authorList>
            <person name="Coleine C."/>
            <person name="Stajich J.E."/>
            <person name="Selbmann L."/>
        </authorList>
    </citation>
    <scope>NUCLEOTIDE SEQUENCE</scope>
    <source>
        <strain evidence="1">CCFEE 5714</strain>
    </source>
</reference>
<protein>
    <submittedName>
        <fullName evidence="1">Uncharacterized protein</fullName>
    </submittedName>
</protein>
<proteinExistence type="predicted"/>
<name>A0ACC3M951_9PEZI</name>
<evidence type="ECO:0000313" key="2">
    <source>
        <dbReference type="Proteomes" id="UP001281147"/>
    </source>
</evidence>
<dbReference type="EMBL" id="JAUTXU010000473">
    <property type="protein sequence ID" value="KAK3680328.1"/>
    <property type="molecule type" value="Genomic_DNA"/>
</dbReference>
<organism evidence="1 2">
    <name type="scientific">Vermiconidia calcicola</name>
    <dbReference type="NCBI Taxonomy" id="1690605"/>
    <lineage>
        <taxon>Eukaryota</taxon>
        <taxon>Fungi</taxon>
        <taxon>Dikarya</taxon>
        <taxon>Ascomycota</taxon>
        <taxon>Pezizomycotina</taxon>
        <taxon>Dothideomycetes</taxon>
        <taxon>Dothideomycetidae</taxon>
        <taxon>Mycosphaerellales</taxon>
        <taxon>Extremaceae</taxon>
        <taxon>Vermiconidia</taxon>
    </lineage>
</organism>
<comment type="caution">
    <text evidence="1">The sequence shown here is derived from an EMBL/GenBank/DDBJ whole genome shotgun (WGS) entry which is preliminary data.</text>
</comment>
<evidence type="ECO:0000313" key="1">
    <source>
        <dbReference type="EMBL" id="KAK3680328.1"/>
    </source>
</evidence>